<gene>
    <name evidence="1" type="ORF">HNQ73_000521</name>
</gene>
<comment type="caution">
    <text evidence="1">The sequence shown here is derived from an EMBL/GenBank/DDBJ whole genome shotgun (WGS) entry which is preliminary data.</text>
</comment>
<keyword evidence="2" id="KW-1185">Reference proteome</keyword>
<protein>
    <submittedName>
        <fullName evidence="1">Uncharacterized protein</fullName>
    </submittedName>
</protein>
<dbReference type="RefSeq" id="WP_183331931.1">
    <property type="nucleotide sequence ID" value="NZ_BMHX01000001.1"/>
</dbReference>
<dbReference type="AlphaFoldDB" id="A0A841KBS9"/>
<sequence length="154" mass="17201">MAILRIRDKRNDLLCVDLKDLLRLLAPESLGATWIVSSINSELGHEWFDATGEGGAFLESLAHRNARLCGRQLTALAERARQVVWGEFVGWTSGKTDRPWVRIRAIDGMFYDVDSDDPAVLRKIRATYEDVELIATADCQNESGKQPGLTARPC</sequence>
<evidence type="ECO:0000313" key="2">
    <source>
        <dbReference type="Proteomes" id="UP000588017"/>
    </source>
</evidence>
<dbReference type="EMBL" id="JACHEH010000001">
    <property type="protein sequence ID" value="MBB6166913.1"/>
    <property type="molecule type" value="Genomic_DNA"/>
</dbReference>
<proteinExistence type="predicted"/>
<accession>A0A841KBS9</accession>
<reference evidence="1 2" key="1">
    <citation type="submission" date="2020-08" db="EMBL/GenBank/DDBJ databases">
        <title>Genomic Encyclopedia of Type Strains, Phase IV (KMG-IV): sequencing the most valuable type-strain genomes for metagenomic binning, comparative biology and taxonomic classification.</title>
        <authorList>
            <person name="Goeker M."/>
        </authorList>
    </citation>
    <scope>NUCLEOTIDE SEQUENCE [LARGE SCALE GENOMIC DNA]</scope>
    <source>
        <strain evidence="1 2">DSM 101465</strain>
    </source>
</reference>
<organism evidence="1 2">
    <name type="scientific">Chelatococcus composti</name>
    <dbReference type="NCBI Taxonomy" id="1743235"/>
    <lineage>
        <taxon>Bacteria</taxon>
        <taxon>Pseudomonadati</taxon>
        <taxon>Pseudomonadota</taxon>
        <taxon>Alphaproteobacteria</taxon>
        <taxon>Hyphomicrobiales</taxon>
        <taxon>Chelatococcaceae</taxon>
        <taxon>Chelatococcus</taxon>
    </lineage>
</organism>
<dbReference type="Proteomes" id="UP000588017">
    <property type="component" value="Unassembled WGS sequence"/>
</dbReference>
<name>A0A841KBS9_9HYPH</name>
<evidence type="ECO:0000313" key="1">
    <source>
        <dbReference type="EMBL" id="MBB6166913.1"/>
    </source>
</evidence>